<dbReference type="SUPFAM" id="SSF55729">
    <property type="entry name" value="Acyl-CoA N-acyltransferases (Nat)"/>
    <property type="match status" value="1"/>
</dbReference>
<dbReference type="InterPro" id="IPR016181">
    <property type="entry name" value="Acyl_CoA_acyltransferase"/>
</dbReference>
<dbReference type="EMBL" id="BK016086">
    <property type="protein sequence ID" value="DAF93528.1"/>
    <property type="molecule type" value="Genomic_DNA"/>
</dbReference>
<evidence type="ECO:0000313" key="1">
    <source>
        <dbReference type="EMBL" id="DAF93528.1"/>
    </source>
</evidence>
<dbReference type="Gene3D" id="3.40.630.30">
    <property type="match status" value="1"/>
</dbReference>
<sequence>MIRYHVYQGTDLQFVVPELIQQQIYDKRGDELLSVWERVAKTGTNNGRKVLVVVAEEKEPPLHARDTSLRVTFHGALMYEINRSHMQIYVRPTSRRKGVGSALVSRLRDYENYDRRVISAESGYPGSEQFFERNLIYVPDYSFGEEEIKQVNGELARAGKDTGAAPFYEMAIRTIIRRRKRKFLARVLKAQEAGKI</sequence>
<accession>A0A8S5UGD0</accession>
<organism evidence="1">
    <name type="scientific">Myoviridae sp. ctshb19</name>
    <dbReference type="NCBI Taxonomy" id="2825194"/>
    <lineage>
        <taxon>Viruses</taxon>
        <taxon>Duplodnaviria</taxon>
        <taxon>Heunggongvirae</taxon>
        <taxon>Uroviricota</taxon>
        <taxon>Caudoviricetes</taxon>
    </lineage>
</organism>
<proteinExistence type="predicted"/>
<name>A0A8S5UGD0_9CAUD</name>
<reference evidence="1" key="1">
    <citation type="journal article" date="2021" name="Proc. Natl. Acad. Sci. U.S.A.">
        <title>A Catalog of Tens of Thousands of Viruses from Human Metagenomes Reveals Hidden Associations with Chronic Diseases.</title>
        <authorList>
            <person name="Tisza M.J."/>
            <person name="Buck C.B."/>
        </authorList>
    </citation>
    <scope>NUCLEOTIDE SEQUENCE</scope>
    <source>
        <strain evidence="1">Ctshb19</strain>
    </source>
</reference>
<protein>
    <submittedName>
        <fullName evidence="1">Alpha-tubulin N-acetyltransferase 1</fullName>
    </submittedName>
</protein>